<dbReference type="Gene3D" id="3.40.50.1820">
    <property type="entry name" value="alpha/beta hydrolase"/>
    <property type="match status" value="1"/>
</dbReference>
<evidence type="ECO:0000256" key="2">
    <source>
        <dbReference type="ARBA" id="ARBA00023002"/>
    </source>
</evidence>
<sequence length="596" mass="64184">MTTTTMTSADSAAAGSVPRRVRNGDVEIAVYEQGNPAGETLLLMHGFPDSHHMWDGVAPHLTERFRVVSVDNRGHGQSSNPRSYRDFTVASLAGDYRAVIDAISPDKPVHVLAHDWGSVAMWELVCDEFAQHRIASFTSVSGPSVAHLGMWARNRLARPTPKNVALVAAQLASLSYQFVAAVPWLPRVALSAVARRERWRSALSRAEGTDPDQIFLGPTFEKDVVNGLRIYRANLLSPLQRRECHTQVPVQVIIGTRDPAIRRSGYADEHTWAPQVWLREVHGGHWLAFSHPELLATATTELIDATNGAPTARGLRRSEMVAPRAPFDDQLLVITGAGSGIGRATALAFARHGAEVVLSDVNLAAAQHTAELIAEAGGVAHPYRLDVADEAAVIAHADHVIATHGVPDVLINNAGIGQAGRFLSTPSDEFRRVLDINLHGVLNGCRAFAPAMARRGLGGHIVNLSSMAAYTPSQGLSAYATSKSAVLMFSDCLRAELAATHIGVSTICPGVVHTNIVRNTTVSGLSDRDATNKLAMVDRAYRLRGYSADKVAKQIVTAVRKNKSVVPVTPEARLQYQLHRFAPTVGRLAAKAFSLG</sequence>
<dbReference type="EMBL" id="JAYJJU010000008">
    <property type="protein sequence ID" value="MEB3031999.1"/>
    <property type="molecule type" value="Genomic_DNA"/>
</dbReference>
<evidence type="ECO:0000259" key="3">
    <source>
        <dbReference type="SMART" id="SM00822"/>
    </source>
</evidence>
<dbReference type="PRINTS" id="PR00081">
    <property type="entry name" value="GDHRDH"/>
</dbReference>
<evidence type="ECO:0000313" key="5">
    <source>
        <dbReference type="Proteomes" id="UP001298593"/>
    </source>
</evidence>
<organism evidence="4 5">
    <name type="scientific">[Mycobacterium] nativiensis</name>
    <dbReference type="NCBI Taxonomy" id="2855503"/>
    <lineage>
        <taxon>Bacteria</taxon>
        <taxon>Bacillati</taxon>
        <taxon>Actinomycetota</taxon>
        <taxon>Actinomycetes</taxon>
        <taxon>Mycobacteriales</taxon>
        <taxon>Mycobacteriaceae</taxon>
        <taxon>Mycolicibacter</taxon>
    </lineage>
</organism>
<dbReference type="SUPFAM" id="SSF53474">
    <property type="entry name" value="alpha/beta-Hydrolases"/>
    <property type="match status" value="1"/>
</dbReference>
<keyword evidence="2" id="KW-0560">Oxidoreductase</keyword>
<dbReference type="Gene3D" id="3.40.50.720">
    <property type="entry name" value="NAD(P)-binding Rossmann-like Domain"/>
    <property type="match status" value="1"/>
</dbReference>
<evidence type="ECO:0000256" key="1">
    <source>
        <dbReference type="ARBA" id="ARBA00006484"/>
    </source>
</evidence>
<dbReference type="SMART" id="SM00822">
    <property type="entry name" value="PKS_KR"/>
    <property type="match status" value="1"/>
</dbReference>
<dbReference type="InterPro" id="IPR036291">
    <property type="entry name" value="NAD(P)-bd_dom_sf"/>
</dbReference>
<dbReference type="Proteomes" id="UP001298593">
    <property type="component" value="Unassembled WGS sequence"/>
</dbReference>
<dbReference type="SUPFAM" id="SSF51735">
    <property type="entry name" value="NAD(P)-binding Rossmann-fold domains"/>
    <property type="match status" value="1"/>
</dbReference>
<dbReference type="PANTHER" id="PTHR43391">
    <property type="entry name" value="RETINOL DEHYDROGENASE-RELATED"/>
    <property type="match status" value="1"/>
</dbReference>
<dbReference type="NCBIfam" id="NF004514">
    <property type="entry name" value="PRK05855.1"/>
    <property type="match status" value="1"/>
</dbReference>
<dbReference type="InterPro" id="IPR020904">
    <property type="entry name" value="Sc_DH/Rdtase_CS"/>
</dbReference>
<comment type="similarity">
    <text evidence="1">Belongs to the short-chain dehydrogenases/reductases (SDR) family.</text>
</comment>
<gene>
    <name evidence="4" type="ORF">KV113_10570</name>
</gene>
<comment type="caution">
    <text evidence="4">The sequence shown here is derived from an EMBL/GenBank/DDBJ whole genome shotgun (WGS) entry which is preliminary data.</text>
</comment>
<keyword evidence="5" id="KW-1185">Reference proteome</keyword>
<dbReference type="Pfam" id="PF00561">
    <property type="entry name" value="Abhydrolase_1"/>
    <property type="match status" value="1"/>
</dbReference>
<evidence type="ECO:0000313" key="4">
    <source>
        <dbReference type="EMBL" id="MEB3031999.1"/>
    </source>
</evidence>
<dbReference type="RefSeq" id="WP_224975307.1">
    <property type="nucleotide sequence ID" value="NZ_JAYJJU010000008.1"/>
</dbReference>
<dbReference type="PANTHER" id="PTHR43391:SF12">
    <property type="entry name" value="OXIDOREDUCTASE EPHD-RELATED"/>
    <property type="match status" value="1"/>
</dbReference>
<dbReference type="PRINTS" id="PR00080">
    <property type="entry name" value="SDRFAMILY"/>
</dbReference>
<protein>
    <submittedName>
        <fullName evidence="4">SDR family oxidoreductase</fullName>
    </submittedName>
</protein>
<dbReference type="CDD" id="cd05233">
    <property type="entry name" value="SDR_c"/>
    <property type="match status" value="1"/>
</dbReference>
<name>A0ABU5XVI7_9MYCO</name>
<dbReference type="Pfam" id="PF00106">
    <property type="entry name" value="adh_short"/>
    <property type="match status" value="1"/>
</dbReference>
<dbReference type="InterPro" id="IPR000073">
    <property type="entry name" value="AB_hydrolase_1"/>
</dbReference>
<dbReference type="InterPro" id="IPR057326">
    <property type="entry name" value="KR_dom"/>
</dbReference>
<dbReference type="InterPro" id="IPR002347">
    <property type="entry name" value="SDR_fam"/>
</dbReference>
<feature type="domain" description="Ketoreductase" evidence="3">
    <location>
        <begin position="330"/>
        <end position="515"/>
    </location>
</feature>
<reference evidence="4 5" key="1">
    <citation type="submission" date="2023-12" db="EMBL/GenBank/DDBJ databases">
        <title>Description of new species of Mycobacterium terrae complex isolated from sewage at the Sao Paulo Zoological Park Foundation in Brazil.</title>
        <authorList>
            <person name="Romagnoli C.L."/>
            <person name="Conceicao E.C."/>
            <person name="Machado E."/>
            <person name="Barreto L.B.P.F."/>
            <person name="Sharma A."/>
            <person name="Silva N.M."/>
            <person name="Marques L.E."/>
            <person name="Juliana M.A."/>
            <person name="Lourenco M.C.S."/>
            <person name="Digiampietri L.A."/>
            <person name="Suffys P.N."/>
            <person name="Viana-Niero C."/>
        </authorList>
    </citation>
    <scope>NUCLEOTIDE SEQUENCE [LARGE SCALE GENOMIC DNA]</scope>
    <source>
        <strain evidence="4 5">MYC340</strain>
    </source>
</reference>
<dbReference type="PROSITE" id="PS00061">
    <property type="entry name" value="ADH_SHORT"/>
    <property type="match status" value="1"/>
</dbReference>
<dbReference type="InterPro" id="IPR029058">
    <property type="entry name" value="AB_hydrolase_fold"/>
</dbReference>
<proteinExistence type="inferred from homology"/>
<accession>A0ABU5XVI7</accession>